<evidence type="ECO:0000313" key="2">
    <source>
        <dbReference type="Proteomes" id="UP000029499"/>
    </source>
</evidence>
<keyword evidence="2" id="KW-1185">Reference proteome</keyword>
<reference evidence="1 2" key="1">
    <citation type="journal article" date="2015" name="J. Biotechnol.">
        <title>Complete genome sequence of Pseudomonas rhizosphaerae IH5T (=DSM 16299T), a phosphate-solubilizing rhizobacterium for bacterial biofertilizer.</title>
        <authorList>
            <person name="Kwak Y."/>
            <person name="Jung B.K."/>
            <person name="Shin J.H."/>
        </authorList>
    </citation>
    <scope>NUCLEOTIDE SEQUENCE [LARGE SCALE GENOMIC DNA]</scope>
    <source>
        <strain evidence="1">DSM 16299</strain>
    </source>
</reference>
<gene>
    <name evidence="1" type="ORF">LT40_08190</name>
</gene>
<sequence>MMERYIDTAALKDLATQASAISLDCHCLQRDLQGWAAWPVGYHEDDFVQLGTLARYSPDESIIDEYHPAGTSYWSNDAPIAPRFYPYNQSAVWQCRSCERLYLRHNDDGAYHVAPRIRLACATLIVDAQHPNDGRERAAI</sequence>
<dbReference type="RefSeq" id="WP_043188631.1">
    <property type="nucleotide sequence ID" value="NZ_CP009533.1"/>
</dbReference>
<organism evidence="1 2">
    <name type="scientific">Pseudomonas rhizosphaerae</name>
    <dbReference type="NCBI Taxonomy" id="216142"/>
    <lineage>
        <taxon>Bacteria</taxon>
        <taxon>Pseudomonadati</taxon>
        <taxon>Pseudomonadota</taxon>
        <taxon>Gammaproteobacteria</taxon>
        <taxon>Pseudomonadales</taxon>
        <taxon>Pseudomonadaceae</taxon>
        <taxon>Pseudomonas</taxon>
    </lineage>
</organism>
<dbReference type="HOGENOM" id="CLU_138378_0_0_6"/>
<dbReference type="KEGG" id="prh:LT40_08190"/>
<accession>A0A089YPA8</accession>
<dbReference type="Proteomes" id="UP000029499">
    <property type="component" value="Chromosome"/>
</dbReference>
<protein>
    <submittedName>
        <fullName evidence="1">Uncharacterized protein</fullName>
    </submittedName>
</protein>
<name>A0A089YPA8_9PSED</name>
<evidence type="ECO:0000313" key="1">
    <source>
        <dbReference type="EMBL" id="AIS17379.1"/>
    </source>
</evidence>
<proteinExistence type="predicted"/>
<dbReference type="EMBL" id="CP009533">
    <property type="protein sequence ID" value="AIS17379.1"/>
    <property type="molecule type" value="Genomic_DNA"/>
</dbReference>
<dbReference type="AlphaFoldDB" id="A0A089YPA8"/>